<reference evidence="2 3" key="1">
    <citation type="submission" date="2015-11" db="EMBL/GenBank/DDBJ databases">
        <title>Genomic analysis of 38 Legionella species identifies large and diverse effector repertoires.</title>
        <authorList>
            <person name="Burstein D."/>
            <person name="Amaro F."/>
            <person name="Zusman T."/>
            <person name="Lifshitz Z."/>
            <person name="Cohen O."/>
            <person name="Gilbert J.A."/>
            <person name="Pupko T."/>
            <person name="Shuman H.A."/>
            <person name="Segal G."/>
        </authorList>
    </citation>
    <scope>NUCLEOTIDE SEQUENCE [LARGE SCALE GENOMIC DNA]</scope>
    <source>
        <strain evidence="2 3">Mt.St.Helens-9</strain>
    </source>
</reference>
<evidence type="ECO:0000256" key="1">
    <source>
        <dbReference type="SAM" id="MobiDB-lite"/>
    </source>
</evidence>
<protein>
    <submittedName>
        <fullName evidence="2">Uncharacterized protein</fullName>
    </submittedName>
</protein>
<gene>
    <name evidence="2" type="ORF">Lspi_0601</name>
</gene>
<name>A0A0W0Z8U4_LEGSP</name>
<evidence type="ECO:0000313" key="3">
    <source>
        <dbReference type="Proteomes" id="UP000054877"/>
    </source>
</evidence>
<keyword evidence="3" id="KW-1185">Reference proteome</keyword>
<dbReference type="EMBL" id="LNYX01000006">
    <property type="protein sequence ID" value="KTD65527.1"/>
    <property type="molecule type" value="Genomic_DNA"/>
</dbReference>
<accession>A0A0W0Z8U4</accession>
<dbReference type="Proteomes" id="UP000054877">
    <property type="component" value="Unassembled WGS sequence"/>
</dbReference>
<sequence>MLLTHLQAKTLYEQSNLVNFNARLRQAKTRWNGMIWQPPRKSVDAGISYEELQDRLIKMREASLDLKSVKIEINGKPVRVYPHQPHQNINSGIDDVFARGLDAVRAALEILKHMPLDSSHKLRSSLGRNPPVTPGMPELLALLQKFQQNMAIHHNDQEKGCKHAKKELRRFHGALSSLLCTKGVVDSRKQANHAINFVRDFLWKKDVCVASCVVQPLNENTTMLRYAAPMSFGPVEFKITRSGMNKPINYWTGKESWYRKLAKDVGDDETHPWLGNFFTTHKNDLKKQSSTPMSRHTPNPANAFECIDIIIKDGELKSMGHNIRMAVTEPLAVSNTDSRQTLTDWNHLQLISSKRLKNELNAFLEKWGALYQNDDTIPFTILHQTLIGDEVSFSPDQNKAKSSYLEASVLDSKTIANQAIRKLFSNNIILRHKENGNIVWLNRTYFHTQLQDVIPEGYQRVQIELLETNNCVNMWHARARVRNNDVNDSRRLIVQALAHFKKIAQLQPGDDLNHVIAFLNSPDHSFFTAHKFVPQTVRDALIHLTTALRADPDYLPDIMDTAPARENLALSLHAAVELKCTVHETWAGSIRRTITNFTRDYFRQLPVLGHLADWTVRGILGVTAFVFENILMLPFNLPQWIAHHHDRRVVFKAACEGLLAETLGTLQGGCMSAADRAGEIAEQRAARKKQFELEGKILGYHDSNDGKKAFFATYGSTEANHALVEMATGTPGTNDVETRGLNEAGLMSATETREEQKLAKSMASLRKGKYDDHITCRQYLKALAVGQEHTRTNPKQPSMRKTTRTVQPVTDEKQPLIPDTHPMFPTPMYQ</sequence>
<evidence type="ECO:0000313" key="2">
    <source>
        <dbReference type="EMBL" id="KTD65527.1"/>
    </source>
</evidence>
<dbReference type="RefSeq" id="WP_165481206.1">
    <property type="nucleotide sequence ID" value="NZ_CAAAII010000009.1"/>
</dbReference>
<dbReference type="AlphaFoldDB" id="A0A0W0Z8U4"/>
<feature type="region of interest" description="Disordered" evidence="1">
    <location>
        <begin position="787"/>
        <end position="830"/>
    </location>
</feature>
<organism evidence="2 3">
    <name type="scientific">Legionella spiritensis</name>
    <dbReference type="NCBI Taxonomy" id="452"/>
    <lineage>
        <taxon>Bacteria</taxon>
        <taxon>Pseudomonadati</taxon>
        <taxon>Pseudomonadota</taxon>
        <taxon>Gammaproteobacteria</taxon>
        <taxon>Legionellales</taxon>
        <taxon>Legionellaceae</taxon>
        <taxon>Legionella</taxon>
    </lineage>
</organism>
<feature type="compositionally biased region" description="Polar residues" evidence="1">
    <location>
        <begin position="793"/>
        <end position="808"/>
    </location>
</feature>
<proteinExistence type="predicted"/>
<dbReference type="PATRIC" id="fig|452.5.peg.659"/>
<comment type="caution">
    <text evidence="2">The sequence shown here is derived from an EMBL/GenBank/DDBJ whole genome shotgun (WGS) entry which is preliminary data.</text>
</comment>